<feature type="signal peptide" evidence="6">
    <location>
        <begin position="1"/>
        <end position="18"/>
    </location>
</feature>
<dbReference type="PANTHER" id="PTHR47114">
    <property type="match status" value="1"/>
</dbReference>
<dbReference type="Gene3D" id="3.80.10.10">
    <property type="entry name" value="Ribonuclease Inhibitor"/>
    <property type="match status" value="3"/>
</dbReference>
<organism evidence="8 9">
    <name type="scientific">Clupea harengus</name>
    <name type="common">Atlantic herring</name>
    <dbReference type="NCBI Taxonomy" id="7950"/>
    <lineage>
        <taxon>Eukaryota</taxon>
        <taxon>Metazoa</taxon>
        <taxon>Chordata</taxon>
        <taxon>Craniata</taxon>
        <taxon>Vertebrata</taxon>
        <taxon>Euteleostomi</taxon>
        <taxon>Actinopterygii</taxon>
        <taxon>Neopterygii</taxon>
        <taxon>Teleostei</taxon>
        <taxon>Clupei</taxon>
        <taxon>Clupeiformes</taxon>
        <taxon>Clupeoidei</taxon>
        <taxon>Clupeidae</taxon>
        <taxon>Clupea</taxon>
    </lineage>
</organism>
<evidence type="ECO:0000256" key="4">
    <source>
        <dbReference type="SAM" id="MobiDB-lite"/>
    </source>
</evidence>
<evidence type="ECO:0000256" key="2">
    <source>
        <dbReference type="ARBA" id="ARBA00022729"/>
    </source>
</evidence>
<feature type="region of interest" description="Disordered" evidence="4">
    <location>
        <begin position="368"/>
        <end position="416"/>
    </location>
</feature>
<proteinExistence type="predicted"/>
<feature type="transmembrane region" description="Helical" evidence="5">
    <location>
        <begin position="430"/>
        <end position="452"/>
    </location>
</feature>
<keyword evidence="5" id="KW-0812">Transmembrane</keyword>
<evidence type="ECO:0000313" key="8">
    <source>
        <dbReference type="Proteomes" id="UP000515152"/>
    </source>
</evidence>
<dbReference type="InterPro" id="IPR001611">
    <property type="entry name" value="Leu-rich_rpt"/>
</dbReference>
<reference evidence="9" key="1">
    <citation type="submission" date="2025-08" db="UniProtKB">
        <authorList>
            <consortium name="RefSeq"/>
        </authorList>
    </citation>
    <scope>IDENTIFICATION</scope>
</reference>
<evidence type="ECO:0000313" key="9">
    <source>
        <dbReference type="RefSeq" id="XP_031427016.1"/>
    </source>
</evidence>
<feature type="compositionally biased region" description="Polar residues" evidence="4">
    <location>
        <begin position="396"/>
        <end position="405"/>
    </location>
</feature>
<evidence type="ECO:0000256" key="6">
    <source>
        <dbReference type="SAM" id="SignalP"/>
    </source>
</evidence>
<feature type="domain" description="LRRCT" evidence="7">
    <location>
        <begin position="226"/>
        <end position="275"/>
    </location>
</feature>
<evidence type="ECO:0000256" key="5">
    <source>
        <dbReference type="SAM" id="Phobius"/>
    </source>
</evidence>
<dbReference type="SMART" id="SM00369">
    <property type="entry name" value="LRR_TYP"/>
    <property type="match status" value="5"/>
</dbReference>
<dbReference type="InterPro" id="IPR032675">
    <property type="entry name" value="LRR_dom_sf"/>
</dbReference>
<dbReference type="InterPro" id="IPR003591">
    <property type="entry name" value="Leu-rich_rpt_typical-subtyp"/>
</dbReference>
<dbReference type="AlphaFoldDB" id="A0A6P8FU82"/>
<dbReference type="OrthoDB" id="72369at2759"/>
<dbReference type="GO" id="GO:0031102">
    <property type="term" value="P:neuron projection regeneration"/>
    <property type="evidence" value="ECO:0007669"/>
    <property type="project" value="TreeGrafter"/>
</dbReference>
<dbReference type="GeneID" id="105889729"/>
<accession>A0A6P8FU82</accession>
<evidence type="ECO:0000256" key="3">
    <source>
        <dbReference type="ARBA" id="ARBA00022737"/>
    </source>
</evidence>
<dbReference type="Pfam" id="PF13855">
    <property type="entry name" value="LRR_8"/>
    <property type="match status" value="2"/>
</dbReference>
<dbReference type="Proteomes" id="UP000515152">
    <property type="component" value="Chromosome 7"/>
</dbReference>
<dbReference type="RefSeq" id="XP_031427016.1">
    <property type="nucleotide sequence ID" value="XM_031571156.1"/>
</dbReference>
<dbReference type="SMART" id="SM00082">
    <property type="entry name" value="LRRCT"/>
    <property type="match status" value="1"/>
</dbReference>
<protein>
    <submittedName>
        <fullName evidence="9">SLIT and NTRK-like protein 6</fullName>
    </submittedName>
</protein>
<sequence>MLLCLCFILMLLWSFPRARLVIASACPIGCCCSQPGALVLCEFLGLRSLPHSVPLNTSVLSMAHNLLCNMDHLLQPFFGLQELSLSHNQLDHFPRGLPPSLESLQLRENLITYITTGALRQLGNLIRLDLEENRIRAIQPGALLGLSRLKMLIVRGNRLSSLPLYMPPSLTHLDVSANCILALELPSLVRLVNLQIFKINSNCLQSVPEAAFDSLPRLYSVELANNLWVCECDIMYLYRWLQSGRLTTAGDLVCTAPLHLAHKMLVTLSITVICPGKQADEVTHGKSRSQGKATGVDSESPVKMTQALTELYPGSPQTPTKSGKLIRSEEITQDTRYHTDFSATHLLANSYSLGGLTYEDCLSLNKSKTAASTPSPERETSCLDQSTGPPPAALSSVAQPASTPSPAGESGLHSSPSAPRVYFHPRGMEVVTVLSILCVLTGLLLVGVSLLLKMALLHNQRVFPMQPS</sequence>
<keyword evidence="5" id="KW-0472">Membrane</keyword>
<keyword evidence="3" id="KW-0677">Repeat</keyword>
<dbReference type="SUPFAM" id="SSF52058">
    <property type="entry name" value="L domain-like"/>
    <property type="match status" value="1"/>
</dbReference>
<dbReference type="KEGG" id="char:105889729"/>
<dbReference type="InterPro" id="IPR051071">
    <property type="entry name" value="LRR-bact_E3_ubiq_ligases"/>
</dbReference>
<feature type="region of interest" description="Disordered" evidence="4">
    <location>
        <begin position="282"/>
        <end position="301"/>
    </location>
</feature>
<keyword evidence="2 6" id="KW-0732">Signal</keyword>
<evidence type="ECO:0000256" key="1">
    <source>
        <dbReference type="ARBA" id="ARBA00022614"/>
    </source>
</evidence>
<keyword evidence="5" id="KW-1133">Transmembrane helix</keyword>
<name>A0A6P8FU82_CLUHA</name>
<dbReference type="InterPro" id="IPR000483">
    <property type="entry name" value="Cys-rich_flank_reg_C"/>
</dbReference>
<gene>
    <name evidence="9" type="primary">LOC105889729</name>
</gene>
<evidence type="ECO:0000259" key="7">
    <source>
        <dbReference type="SMART" id="SM00082"/>
    </source>
</evidence>
<keyword evidence="8" id="KW-1185">Reference proteome</keyword>
<dbReference type="PANTHER" id="PTHR47114:SF3">
    <property type="entry name" value="LEUCINE-RICH ALPHA-2-GLYCOPROTEIN-LIKE"/>
    <property type="match status" value="1"/>
</dbReference>
<feature type="chain" id="PRO_5028484995" evidence="6">
    <location>
        <begin position="19"/>
        <end position="468"/>
    </location>
</feature>
<keyword evidence="1" id="KW-0433">Leucine-rich repeat</keyword>